<feature type="compositionally biased region" description="Polar residues" evidence="1">
    <location>
        <begin position="10"/>
        <end position="20"/>
    </location>
</feature>
<proteinExistence type="predicted"/>
<evidence type="ECO:0000313" key="2">
    <source>
        <dbReference type="EMBL" id="AXY73235.1"/>
    </source>
</evidence>
<sequence length="91" mass="10165">MGITKVPKENSMTKNTSTNDNVQVTVNALLGDFVQATNVAHELYGHGLLYKRDPEGKTYGHIYVASPKDDNKTLQKEIKESVKETVLNMKQ</sequence>
<reference evidence="2 3" key="1">
    <citation type="submission" date="2018-09" db="EMBL/GenBank/DDBJ databases">
        <title>Genome sequencing of strain 6GH32-13.</title>
        <authorList>
            <person name="Weon H.-Y."/>
            <person name="Heo J."/>
            <person name="Kwon S.-W."/>
        </authorList>
    </citation>
    <scope>NUCLEOTIDE SEQUENCE [LARGE SCALE GENOMIC DNA]</scope>
    <source>
        <strain evidence="2 3">5GH32-13</strain>
    </source>
</reference>
<evidence type="ECO:0000256" key="1">
    <source>
        <dbReference type="SAM" id="MobiDB-lite"/>
    </source>
</evidence>
<dbReference type="EMBL" id="CP032157">
    <property type="protein sequence ID" value="AXY73235.1"/>
    <property type="molecule type" value="Genomic_DNA"/>
</dbReference>
<dbReference type="AlphaFoldDB" id="A0A3B7MNU3"/>
<dbReference type="KEGG" id="pseg:D3H65_04260"/>
<keyword evidence="3" id="KW-1185">Reference proteome</keyword>
<evidence type="ECO:0000313" key="3">
    <source>
        <dbReference type="Proteomes" id="UP000263900"/>
    </source>
</evidence>
<gene>
    <name evidence="2" type="ORF">D3H65_04260</name>
</gene>
<accession>A0A3B7MNU3</accession>
<organism evidence="2 3">
    <name type="scientific">Paraflavitalea soli</name>
    <dbReference type="NCBI Taxonomy" id="2315862"/>
    <lineage>
        <taxon>Bacteria</taxon>
        <taxon>Pseudomonadati</taxon>
        <taxon>Bacteroidota</taxon>
        <taxon>Chitinophagia</taxon>
        <taxon>Chitinophagales</taxon>
        <taxon>Chitinophagaceae</taxon>
        <taxon>Paraflavitalea</taxon>
    </lineage>
</organism>
<dbReference type="RefSeq" id="WP_119049073.1">
    <property type="nucleotide sequence ID" value="NZ_CP032157.1"/>
</dbReference>
<feature type="region of interest" description="Disordered" evidence="1">
    <location>
        <begin position="1"/>
        <end position="20"/>
    </location>
</feature>
<dbReference type="Proteomes" id="UP000263900">
    <property type="component" value="Chromosome"/>
</dbReference>
<name>A0A3B7MNU3_9BACT</name>
<protein>
    <submittedName>
        <fullName evidence="2">Uncharacterized protein</fullName>
    </submittedName>
</protein>